<protein>
    <submittedName>
        <fullName evidence="1">Uncharacterized protein</fullName>
    </submittedName>
</protein>
<keyword evidence="2" id="KW-1185">Reference proteome</keyword>
<evidence type="ECO:0000313" key="1">
    <source>
        <dbReference type="EMBL" id="OAE26879.1"/>
    </source>
</evidence>
<comment type="caution">
    <text evidence="1">The sequence shown here is derived from an EMBL/GenBank/DDBJ whole genome shotgun (WGS) entry which is preliminary data.</text>
</comment>
<reference evidence="1" key="1">
    <citation type="submission" date="2016-03" db="EMBL/GenBank/DDBJ databases">
        <title>Mechanisms controlling the formation of the plant cell surface in tip-growing cells are functionally conserved among land plants.</title>
        <authorList>
            <person name="Honkanen S."/>
            <person name="Jones V.A."/>
            <person name="Morieri G."/>
            <person name="Champion C."/>
            <person name="Hetherington A.J."/>
            <person name="Kelly S."/>
            <person name="Saint-Marcoux D."/>
            <person name="Proust H."/>
            <person name="Prescott H."/>
            <person name="Dolan L."/>
        </authorList>
    </citation>
    <scope>NUCLEOTIDE SEQUENCE [LARGE SCALE GENOMIC DNA]</scope>
    <source>
        <tissue evidence="1">Whole gametophyte</tissue>
    </source>
</reference>
<organism evidence="1 2">
    <name type="scientific">Marchantia polymorpha subsp. ruderalis</name>
    <dbReference type="NCBI Taxonomy" id="1480154"/>
    <lineage>
        <taxon>Eukaryota</taxon>
        <taxon>Viridiplantae</taxon>
        <taxon>Streptophyta</taxon>
        <taxon>Embryophyta</taxon>
        <taxon>Marchantiophyta</taxon>
        <taxon>Marchantiopsida</taxon>
        <taxon>Marchantiidae</taxon>
        <taxon>Marchantiales</taxon>
        <taxon>Marchantiaceae</taxon>
        <taxon>Marchantia</taxon>
    </lineage>
</organism>
<accession>A0A176W1I0</accession>
<name>A0A176W1I0_MARPO</name>
<gene>
    <name evidence="1" type="ORF">AXG93_4360s1340</name>
</gene>
<evidence type="ECO:0000313" key="2">
    <source>
        <dbReference type="Proteomes" id="UP000077202"/>
    </source>
</evidence>
<dbReference type="AlphaFoldDB" id="A0A176W1I0"/>
<proteinExistence type="predicted"/>
<sequence>MEAAQVSRNLDVGTRSLGRSLGLGDFSDSLAPANGDVKDAIHEAAAAAGDPRTTAEGSLERGFESGFNYTSKLITKTVAGSQIERMAARFDEDVGGVPKKARGLVPCLARHADLKCSELLQLVAVSGHHEQLTPVDEAPQHEEQRSVVTRGNGCQVQTEGWHSFVNSQPTCEIRKSDLIDFSSLSGGEVRGLRPRGDGDHITHIKSALWFDWRMETGKRHVYMYFKAVTCDECCIAALNSEGKEP</sequence>
<dbReference type="Proteomes" id="UP000077202">
    <property type="component" value="Unassembled WGS sequence"/>
</dbReference>
<dbReference type="EMBL" id="LVLJ01002071">
    <property type="protein sequence ID" value="OAE26879.1"/>
    <property type="molecule type" value="Genomic_DNA"/>
</dbReference>